<keyword evidence="4" id="KW-1185">Reference proteome</keyword>
<accession>A0A310SI84</accession>
<feature type="compositionally biased region" description="Polar residues" evidence="2">
    <location>
        <begin position="977"/>
        <end position="991"/>
    </location>
</feature>
<feature type="compositionally biased region" description="Low complexity" evidence="2">
    <location>
        <begin position="371"/>
        <end position="381"/>
    </location>
</feature>
<keyword evidence="1" id="KW-0175">Coiled coil</keyword>
<dbReference type="EMBL" id="KQ768431">
    <property type="protein sequence ID" value="OAD53162.1"/>
    <property type="molecule type" value="Genomic_DNA"/>
</dbReference>
<feature type="region of interest" description="Disordered" evidence="2">
    <location>
        <begin position="578"/>
        <end position="651"/>
    </location>
</feature>
<feature type="region of interest" description="Disordered" evidence="2">
    <location>
        <begin position="368"/>
        <end position="388"/>
    </location>
</feature>
<feature type="compositionally biased region" description="Basic residues" evidence="2">
    <location>
        <begin position="1081"/>
        <end position="1094"/>
    </location>
</feature>
<feature type="region of interest" description="Disordered" evidence="2">
    <location>
        <begin position="977"/>
        <end position="1003"/>
    </location>
</feature>
<feature type="region of interest" description="Disordered" evidence="2">
    <location>
        <begin position="928"/>
        <end position="947"/>
    </location>
</feature>
<feature type="compositionally biased region" description="Polar residues" evidence="2">
    <location>
        <begin position="578"/>
        <end position="602"/>
    </location>
</feature>
<protein>
    <submittedName>
        <fullName evidence="3">Uncharacterized protein</fullName>
    </submittedName>
</protein>
<reference evidence="3 4" key="1">
    <citation type="submission" date="2015-07" db="EMBL/GenBank/DDBJ databases">
        <title>The genome of Eufriesea mexicana.</title>
        <authorList>
            <person name="Pan H."/>
            <person name="Kapheim K."/>
        </authorList>
    </citation>
    <scope>NUCLEOTIDE SEQUENCE [LARGE SCALE GENOMIC DNA]</scope>
    <source>
        <strain evidence="3">0111107269</strain>
        <tissue evidence="3">Whole body</tissue>
    </source>
</reference>
<gene>
    <name evidence="3" type="ORF">WN48_10726</name>
</gene>
<feature type="region of interest" description="Disordered" evidence="2">
    <location>
        <begin position="1"/>
        <end position="102"/>
    </location>
</feature>
<evidence type="ECO:0000313" key="4">
    <source>
        <dbReference type="Proteomes" id="UP000250275"/>
    </source>
</evidence>
<feature type="coiled-coil region" evidence="1">
    <location>
        <begin position="400"/>
        <end position="427"/>
    </location>
</feature>
<feature type="compositionally biased region" description="Acidic residues" evidence="2">
    <location>
        <begin position="518"/>
        <end position="528"/>
    </location>
</feature>
<feature type="region of interest" description="Disordered" evidence="2">
    <location>
        <begin position="730"/>
        <end position="827"/>
    </location>
</feature>
<dbReference type="OrthoDB" id="8197936at2759"/>
<feature type="region of interest" description="Disordered" evidence="2">
    <location>
        <begin position="506"/>
        <end position="532"/>
    </location>
</feature>
<feature type="compositionally biased region" description="Polar residues" evidence="2">
    <location>
        <begin position="58"/>
        <end position="67"/>
    </location>
</feature>
<organism evidence="3 4">
    <name type="scientific">Eufriesea mexicana</name>
    <dbReference type="NCBI Taxonomy" id="516756"/>
    <lineage>
        <taxon>Eukaryota</taxon>
        <taxon>Metazoa</taxon>
        <taxon>Ecdysozoa</taxon>
        <taxon>Arthropoda</taxon>
        <taxon>Hexapoda</taxon>
        <taxon>Insecta</taxon>
        <taxon>Pterygota</taxon>
        <taxon>Neoptera</taxon>
        <taxon>Endopterygota</taxon>
        <taxon>Hymenoptera</taxon>
        <taxon>Apocrita</taxon>
        <taxon>Aculeata</taxon>
        <taxon>Apoidea</taxon>
        <taxon>Anthophila</taxon>
        <taxon>Apidae</taxon>
        <taxon>Eufriesea</taxon>
    </lineage>
</organism>
<proteinExistence type="predicted"/>
<feature type="region of interest" description="Disordered" evidence="2">
    <location>
        <begin position="1080"/>
        <end position="1107"/>
    </location>
</feature>
<feature type="compositionally biased region" description="Polar residues" evidence="2">
    <location>
        <begin position="734"/>
        <end position="768"/>
    </location>
</feature>
<name>A0A310SI84_9HYME</name>
<feature type="compositionally biased region" description="Basic and acidic residues" evidence="2">
    <location>
        <begin position="1"/>
        <end position="24"/>
    </location>
</feature>
<evidence type="ECO:0000256" key="1">
    <source>
        <dbReference type="SAM" id="Coils"/>
    </source>
</evidence>
<dbReference type="Proteomes" id="UP000250275">
    <property type="component" value="Unassembled WGS sequence"/>
</dbReference>
<evidence type="ECO:0000256" key="2">
    <source>
        <dbReference type="SAM" id="MobiDB-lite"/>
    </source>
</evidence>
<sequence>MKELKDKQAHTFSGAKEERIRMETINETGRCTAPPGEKDEEEGLRNGFMDGKEHDTSTHSFSRNAQSGYKPRKSGNSDGSAYAGNSDEHKNESFGSPSQPKIIFNEDEYTRITTPRQDMLFKKGYLSRKKPWVGNVNTSATSSTTESQSASHSTAGRGIGRNVMHFIEFLACLVRLPGRDVVSGKLLGVTPSTLVKPTFSEADIKLNNIFLVNIPTLGRIKITPLTSELSHEPFSEQHVYGSETTEDQQLLDRDYAIGEYAPMMDSSAQLDYGTFYDHVGGYYYEYPVMLVGPAPIPAQVAPSVLAAVPCAPVPLRPMQWVNSSFVPKIPNNPYCMLSYEGNQGMENTVMMEEQENATVAVENSNGACNKSGTGSTSCSGSVAGETEEQPIEFGNTTEELQVDEQMEEQMEEQYENEQQAEEQCLENGIDGGPYFEPMLLQQPVHVSHVIPAVPQPYMYPGHYMFGPPFIDVNGVTIQGGPMIRTMDVAAMSAAYAKRRRKKKRRKQILQARFATGNTEDEEEGEYSSEYDTGLSLPKLSWTTCSTSTTTTTTTTSNQPLNPECQEFQLRKVVKTQTSLPAIPTSANNTPTSEKSSTINQSSMDDKPPSDTTPVDESKEVYNGIVSDDSENQNDEITESSKSDKQVASTSTLIENSQSKLLEATTDNEANRLTNCLPVDEESVLLTNEVTEVGKLSSTTKAVIHNDSSTANELHERPSNEMNGKTLVNGKLDFDSSNNDTSITLTTSRPLSPVPNNEKTRSRSITPKSVENVAICEDQNYESLTSSKSSSSTSLSKRKYTAKGTKFVREPTPGPDLNSSTEVETETKVRELTQSLEKVDLSNDLKADSVFEPRADKVVKDGQVSNKFRMKTVCNRLSKEAIEATNEDSGFESQTQLSDYPITEAVTEWLRREKSPDLFIGSAISMDCEEDEDDVDKEPPKNLHGNPMPALSVNSEADNTALSCAANCGKFARISNVNGGKEQQQSKGNNSTSRRKKDAKRRLEERRRMARYALDSKVNSEVVSTSDSCDQQEDLANIARRKNPSRHQQQQDVVDDTCEFTEKDSVVGMRVALSSRIDSKRVNARRTKRQGKSHMLRNPSNNIDTKIRCSENDENDEGIVEDTIRVRTYEKGEVIFSEDGKLLMSSMFKPDLWKCYEFPTVMETLSESETVKQTTERKTEEACKRKNSVEDEECRSRVGSLDSIEEPDVLECWEAEIIEPVITPKRMLQTEGILCEGEAAEDDTIEVDPVNLEYVQKYYRLARESASIEEISLKADLPTSSKSVPNMSEQKKEIPTQKEIAGDKNDIPIDEAFEVYESCYTGNSPFLTMDSKLFKPQTLYSQKGEAPISCKAVCCQIQ</sequence>
<feature type="compositionally biased region" description="Low complexity" evidence="2">
    <location>
        <begin position="782"/>
        <end position="794"/>
    </location>
</feature>
<feature type="compositionally biased region" description="Acidic residues" evidence="2">
    <location>
        <begin position="627"/>
        <end position="637"/>
    </location>
</feature>
<evidence type="ECO:0000313" key="3">
    <source>
        <dbReference type="EMBL" id="OAD53162.1"/>
    </source>
</evidence>